<proteinExistence type="predicted"/>
<dbReference type="EMBL" id="NMUF01000004">
    <property type="protein sequence ID" value="RFB00057.1"/>
    <property type="molecule type" value="Genomic_DNA"/>
</dbReference>
<dbReference type="SUPFAM" id="SSF81593">
    <property type="entry name" value="Nucleotidyltransferase substrate binding subunit/domain"/>
    <property type="match status" value="1"/>
</dbReference>
<dbReference type="Proteomes" id="UP000256877">
    <property type="component" value="Unassembled WGS sequence"/>
</dbReference>
<evidence type="ECO:0000259" key="1">
    <source>
        <dbReference type="PROSITE" id="PS50910"/>
    </source>
</evidence>
<gene>
    <name evidence="2" type="ORF">CGL51_03750</name>
    <name evidence="3" type="ORF">CGL52_02570</name>
</gene>
<keyword evidence="2" id="KW-0238">DNA-binding</keyword>
<name>A0A371R140_9CREN</name>
<dbReference type="Pfam" id="PF05168">
    <property type="entry name" value="HEPN"/>
    <property type="match status" value="1"/>
</dbReference>
<dbReference type="SMART" id="SM00748">
    <property type="entry name" value="HEPN"/>
    <property type="match status" value="1"/>
</dbReference>
<dbReference type="Proteomes" id="UP000257123">
    <property type="component" value="Unassembled WGS sequence"/>
</dbReference>
<dbReference type="GO" id="GO:0003677">
    <property type="term" value="F:DNA binding"/>
    <property type="evidence" value="ECO:0007669"/>
    <property type="project" value="UniProtKB-KW"/>
</dbReference>
<dbReference type="InterPro" id="IPR007842">
    <property type="entry name" value="HEPN_dom"/>
</dbReference>
<dbReference type="RefSeq" id="WP_116420735.1">
    <property type="nucleotide sequence ID" value="NZ_NMUE01000008.1"/>
</dbReference>
<accession>A0A371R140</accession>
<reference evidence="4 5" key="1">
    <citation type="submission" date="2017-07" db="EMBL/GenBank/DDBJ databases">
        <title>Draft genome sequence of aerobic hyperthermophilic archaea, Pyrobaculum aerophilum YKB31 and YKB32.</title>
        <authorList>
            <person name="Mochizuki T."/>
            <person name="Berliner A.J."/>
            <person name="Yoshida-Takashima Y."/>
            <person name="Takaki Y."/>
            <person name="Nunoura T."/>
            <person name="Takai K."/>
        </authorList>
    </citation>
    <scope>NUCLEOTIDE SEQUENCE [LARGE SCALE GENOMIC DNA]</scope>
    <source>
        <strain evidence="2 5">YKB31</strain>
        <strain evidence="3 4">YKB32</strain>
    </source>
</reference>
<protein>
    <submittedName>
        <fullName evidence="2">DNA-binding protein</fullName>
    </submittedName>
</protein>
<evidence type="ECO:0000313" key="3">
    <source>
        <dbReference type="EMBL" id="RFB00057.1"/>
    </source>
</evidence>
<dbReference type="Gene3D" id="1.20.120.330">
    <property type="entry name" value="Nucleotidyltransferases domain 2"/>
    <property type="match status" value="1"/>
</dbReference>
<evidence type="ECO:0000313" key="2">
    <source>
        <dbReference type="EMBL" id="RFA97158.1"/>
    </source>
</evidence>
<comment type="caution">
    <text evidence="2">The sequence shown here is derived from an EMBL/GenBank/DDBJ whole genome shotgun (WGS) entry which is preliminary data.</text>
</comment>
<dbReference type="PROSITE" id="PS50910">
    <property type="entry name" value="HEPN"/>
    <property type="match status" value="1"/>
</dbReference>
<organism evidence="2 5">
    <name type="scientific">Pyrobaculum aerophilum</name>
    <dbReference type="NCBI Taxonomy" id="13773"/>
    <lineage>
        <taxon>Archaea</taxon>
        <taxon>Thermoproteota</taxon>
        <taxon>Thermoprotei</taxon>
        <taxon>Thermoproteales</taxon>
        <taxon>Thermoproteaceae</taxon>
        <taxon>Pyrobaculum</taxon>
    </lineage>
</organism>
<dbReference type="EMBL" id="NMUE01000008">
    <property type="protein sequence ID" value="RFA97158.1"/>
    <property type="molecule type" value="Genomic_DNA"/>
</dbReference>
<sequence length="127" mass="14618">MGREEVEILGERARLFLEVAREDLRAGRYDLAAFHSEQAVQLALKYLLASTIGHYPHTHSLEVLFKLAKAVREDVWKLYEENRMAFEVMEDAYLGGRYLPRRYAKEVAERLVELAGRVVELCTSSTS</sequence>
<evidence type="ECO:0000313" key="4">
    <source>
        <dbReference type="Proteomes" id="UP000256877"/>
    </source>
</evidence>
<dbReference type="OrthoDB" id="101044at2157"/>
<evidence type="ECO:0000313" key="5">
    <source>
        <dbReference type="Proteomes" id="UP000257123"/>
    </source>
</evidence>
<feature type="domain" description="HEPN" evidence="1">
    <location>
        <begin position="10"/>
        <end position="118"/>
    </location>
</feature>
<dbReference type="AlphaFoldDB" id="A0A371R140"/>